<proteinExistence type="predicted"/>
<dbReference type="EMBL" id="CAJOBE010012652">
    <property type="protein sequence ID" value="CAF4152724.1"/>
    <property type="molecule type" value="Genomic_DNA"/>
</dbReference>
<accession>A0A819YRB6</accession>
<dbReference type="Proteomes" id="UP000663874">
    <property type="component" value="Unassembled WGS sequence"/>
</dbReference>
<protein>
    <submittedName>
        <fullName evidence="3">Uncharacterized protein</fullName>
    </submittedName>
</protein>
<feature type="non-terminal residue" evidence="3">
    <location>
        <position position="291"/>
    </location>
</feature>
<dbReference type="EMBL" id="CAJNOU010007469">
    <property type="protein sequence ID" value="CAF1525147.1"/>
    <property type="molecule type" value="Genomic_DNA"/>
</dbReference>
<dbReference type="Pfam" id="PF02493">
    <property type="entry name" value="MORN"/>
    <property type="match status" value="3"/>
</dbReference>
<dbReference type="SUPFAM" id="SSF82185">
    <property type="entry name" value="Histone H3 K4-specific methyltransferase SET7/9 N-terminal domain"/>
    <property type="match status" value="1"/>
</dbReference>
<organism evidence="3 4">
    <name type="scientific">Rotaria sordida</name>
    <dbReference type="NCBI Taxonomy" id="392033"/>
    <lineage>
        <taxon>Eukaryota</taxon>
        <taxon>Metazoa</taxon>
        <taxon>Spiralia</taxon>
        <taxon>Gnathifera</taxon>
        <taxon>Rotifera</taxon>
        <taxon>Eurotatoria</taxon>
        <taxon>Bdelloidea</taxon>
        <taxon>Philodinida</taxon>
        <taxon>Philodinidae</taxon>
        <taxon>Rotaria</taxon>
    </lineage>
</organism>
<keyword evidence="1" id="KW-0677">Repeat</keyword>
<evidence type="ECO:0000313" key="3">
    <source>
        <dbReference type="EMBL" id="CAF4152724.1"/>
    </source>
</evidence>
<evidence type="ECO:0000313" key="4">
    <source>
        <dbReference type="Proteomes" id="UP000663874"/>
    </source>
</evidence>
<evidence type="ECO:0000256" key="1">
    <source>
        <dbReference type="ARBA" id="ARBA00022737"/>
    </source>
</evidence>
<comment type="caution">
    <text evidence="3">The sequence shown here is derived from an EMBL/GenBank/DDBJ whole genome shotgun (WGS) entry which is preliminary data.</text>
</comment>
<reference evidence="3" key="1">
    <citation type="submission" date="2021-02" db="EMBL/GenBank/DDBJ databases">
        <authorList>
            <person name="Nowell W R."/>
        </authorList>
    </citation>
    <scope>NUCLEOTIDE SEQUENCE</scope>
</reference>
<dbReference type="InterPro" id="IPR003409">
    <property type="entry name" value="MORN"/>
</dbReference>
<name>A0A819YRB6_9BILA</name>
<dbReference type="AlphaFoldDB" id="A0A819YRB6"/>
<sequence>MTEKNDASVKSEIEKKCLLEDIRSIKIYRKNDEEVSSDDENDIADIVHLPEASTVKRNDDKFYQRLLPIENGIYNGTINETFLREGQGTYSINNGEEYYSGEWKNDKHDGYGYNFKQYGSITHHGQFENGILKEGYGKVQLPDKYQYEGKIKDGKFHGLGCLSIEVSGLTGINRSSVEETILKLVAEWKENKTEFIYRNEIEQCYQNQYEVFQHSFESFILLSDQNHQQQRQCLQILIDLLEKRLVDISLLKEIVTNSILPHKLKSSADLLFKLDNSYTNLNKYTQTEMKK</sequence>
<dbReference type="Proteomes" id="UP000663889">
    <property type="component" value="Unassembled WGS sequence"/>
</dbReference>
<evidence type="ECO:0000313" key="2">
    <source>
        <dbReference type="EMBL" id="CAF1525147.1"/>
    </source>
</evidence>
<gene>
    <name evidence="3" type="ORF">FNK824_LOCUS33769</name>
    <name evidence="2" type="ORF">SEV965_LOCUS37225</name>
</gene>